<dbReference type="SUPFAM" id="SSF53720">
    <property type="entry name" value="ALDH-like"/>
    <property type="match status" value="1"/>
</dbReference>
<name>A0A4Y1WXT5_9BACT</name>
<dbReference type="GeneID" id="78342955"/>
<evidence type="ECO:0000313" key="2">
    <source>
        <dbReference type="Proteomes" id="UP000318946"/>
    </source>
</evidence>
<sequence length="325" mass="36516">MNRMIDIFSVLGHRLAAFGKTPDTVEVVRRAAVENPWFLPQEIIRAVKAIRCEMLERQRLEAWAGAYPPVRTPKRVLVVMAGNIPLVGFFDLLCVLASGHACRVKPSSKDTVLIGYVVDLLRTIDPAIPLRMAEQGERPDAVIATGSDNANRYFRMLFGGIPSLLRGSRQSVAVLSGRETAAELSGLEEDIFSYSGLGCRNVSLLFLPRGYLPELRCTALNEKYRRNYLRERALLRMRRMPFVDLDGAVLCEDRSFPAALSRIHYTFYDSLADVEAWLAAHDDRLQCVVSQCVRHSRRVAFGRAQHPGLTDYADDVDTMRFLGTI</sequence>
<dbReference type="InterPro" id="IPR016161">
    <property type="entry name" value="Ald_DH/histidinol_DH"/>
</dbReference>
<keyword evidence="2" id="KW-1185">Reference proteome</keyword>
<proteinExistence type="predicted"/>
<protein>
    <submittedName>
        <fullName evidence="1">Acyl-CoA reductase</fullName>
    </submittedName>
</protein>
<evidence type="ECO:0000313" key="1">
    <source>
        <dbReference type="EMBL" id="BBL04928.1"/>
    </source>
</evidence>
<reference evidence="2" key="1">
    <citation type="submission" date="2019-06" db="EMBL/GenBank/DDBJ databases">
        <title>Alistipes onderdonkii subsp. vulgaris subsp. nov., Alistipes dispar sp. nov. and Alistipes communis sp. nov., isolated from human faeces, and creation of Alistipes onderdonkii subsp. onderdonkii subsp. nov.</title>
        <authorList>
            <person name="Sakamoto M."/>
            <person name="Ikeyama N."/>
            <person name="Ogata Y."/>
            <person name="Suda W."/>
            <person name="Iino T."/>
            <person name="Hattori M."/>
            <person name="Ohkuma M."/>
        </authorList>
    </citation>
    <scope>NUCLEOTIDE SEQUENCE [LARGE SCALE GENOMIC DNA]</scope>
    <source>
        <strain evidence="2">5CBH24</strain>
    </source>
</reference>
<organism evidence="1 2">
    <name type="scientific">Alistipes communis</name>
    <dbReference type="NCBI Taxonomy" id="2585118"/>
    <lineage>
        <taxon>Bacteria</taxon>
        <taxon>Pseudomonadati</taxon>
        <taxon>Bacteroidota</taxon>
        <taxon>Bacteroidia</taxon>
        <taxon>Bacteroidales</taxon>
        <taxon>Rikenellaceae</taxon>
        <taxon>Alistipes</taxon>
    </lineage>
</organism>
<accession>A0A4Y1WXT5</accession>
<dbReference type="KEGG" id="acou:A5CBH24_22410"/>
<dbReference type="AlphaFoldDB" id="A0A4Y1WXT5"/>
<dbReference type="GO" id="GO:0016491">
    <property type="term" value="F:oxidoreductase activity"/>
    <property type="evidence" value="ECO:0007669"/>
    <property type="project" value="InterPro"/>
</dbReference>
<dbReference type="Proteomes" id="UP000318946">
    <property type="component" value="Chromosome"/>
</dbReference>
<dbReference type="RefSeq" id="WP_162852318.1">
    <property type="nucleotide sequence ID" value="NZ_AP019735.1"/>
</dbReference>
<gene>
    <name evidence="1" type="ORF">A5CBH24_22410</name>
</gene>
<dbReference type="EMBL" id="AP019735">
    <property type="protein sequence ID" value="BBL04928.1"/>
    <property type="molecule type" value="Genomic_DNA"/>
</dbReference>